<gene>
    <name evidence="2" type="ORF">GTOL_10292</name>
</gene>
<dbReference type="Proteomes" id="UP000742786">
    <property type="component" value="Unassembled WGS sequence"/>
</dbReference>
<dbReference type="EMBL" id="CAJQUM010000001">
    <property type="protein sequence ID" value="CAG4882410.1"/>
    <property type="molecule type" value="Genomic_DNA"/>
</dbReference>
<evidence type="ECO:0000313" key="2">
    <source>
        <dbReference type="EMBL" id="CAG4882410.1"/>
    </source>
</evidence>
<protein>
    <recommendedName>
        <fullName evidence="1">AsmA domain-containing protein</fullName>
    </recommendedName>
</protein>
<dbReference type="InterPro" id="IPR052894">
    <property type="entry name" value="AsmA-related"/>
</dbReference>
<dbReference type="PANTHER" id="PTHR30441:SF9">
    <property type="entry name" value="ASMA FAMILY PROTEIN YHJG"/>
    <property type="match status" value="1"/>
</dbReference>
<sequence length="475" mass="51034">MPSIGTELGFTAEGQYKGQSFKASGNGEPVLGLRDENMPYPLKIDLTVGHTAVQAEGSITSLLQLSALDMHITMHGKSLAQLFPLLGIALPKTGAYVTEGHLVHSKKMWRYKDFAGRFGKSDIAGTIQVDTGGKRPAMTANLVSKLLDIEDLGPLIGAQPGSLKTAQRAAPATSQPAATTSVQARVLPDLPFNTERWDSVDADVTLKAGTIRRAKELPLEDLVVHLRLRDSVLTLDPLDLGLAGGQLNSTISLDGRKDPVQARARIRTKKIHLAKLFPTVNLNKNSIGEINGEFNLSGTGNSVGQMLANSNGRVGLIVADGEISKMMMEKAGLHLWEILQLKMSGDKLIKLRCGVADFNVKQGIMHANALIFDTEITTIVVTGTIDLRQERLDLTLNQKTKDTSPLALRSPIYIRGSFASPVIEVNKWRVAARGLGAVALAVANPLLTLLPLIDAGPGKDSDCGQLVRDVRVLPH</sequence>
<reference evidence="2" key="1">
    <citation type="submission" date="2021-04" db="EMBL/GenBank/DDBJ databases">
        <authorList>
            <person name="Hornung B."/>
        </authorList>
    </citation>
    <scope>NUCLEOTIDE SEQUENCE</scope>
    <source>
        <strain evidence="2">G5G6</strain>
    </source>
</reference>
<keyword evidence="3" id="KW-1185">Reference proteome</keyword>
<feature type="domain" description="AsmA" evidence="1">
    <location>
        <begin position="12"/>
        <end position="368"/>
    </location>
</feature>
<organism evidence="2 3">
    <name type="scientific">Georgfuchsia toluolica</name>
    <dbReference type="NCBI Taxonomy" id="424218"/>
    <lineage>
        <taxon>Bacteria</taxon>
        <taxon>Pseudomonadati</taxon>
        <taxon>Pseudomonadota</taxon>
        <taxon>Betaproteobacteria</taxon>
        <taxon>Nitrosomonadales</taxon>
        <taxon>Sterolibacteriaceae</taxon>
        <taxon>Georgfuchsia</taxon>
    </lineage>
</organism>
<proteinExistence type="predicted"/>
<dbReference type="PANTHER" id="PTHR30441">
    <property type="entry name" value="DUF748 DOMAIN-CONTAINING PROTEIN"/>
    <property type="match status" value="1"/>
</dbReference>
<comment type="caution">
    <text evidence="2">The sequence shown here is derived from an EMBL/GenBank/DDBJ whole genome shotgun (WGS) entry which is preliminary data.</text>
</comment>
<dbReference type="GO" id="GO:0005886">
    <property type="term" value="C:plasma membrane"/>
    <property type="evidence" value="ECO:0007669"/>
    <property type="project" value="TreeGrafter"/>
</dbReference>
<name>A0A916N197_9PROT</name>
<dbReference type="GO" id="GO:0090313">
    <property type="term" value="P:regulation of protein targeting to membrane"/>
    <property type="evidence" value="ECO:0007669"/>
    <property type="project" value="TreeGrafter"/>
</dbReference>
<dbReference type="AlphaFoldDB" id="A0A916N197"/>
<evidence type="ECO:0000313" key="3">
    <source>
        <dbReference type="Proteomes" id="UP000742786"/>
    </source>
</evidence>
<dbReference type="InterPro" id="IPR007844">
    <property type="entry name" value="AsmA"/>
</dbReference>
<dbReference type="Pfam" id="PF05170">
    <property type="entry name" value="AsmA"/>
    <property type="match status" value="1"/>
</dbReference>
<accession>A0A916N197</accession>
<evidence type="ECO:0000259" key="1">
    <source>
        <dbReference type="Pfam" id="PF05170"/>
    </source>
</evidence>